<dbReference type="InterPro" id="IPR026019">
    <property type="entry name" value="Ribul_P_3_epim"/>
</dbReference>
<evidence type="ECO:0000256" key="4">
    <source>
        <dbReference type="ARBA" id="ARBA00001947"/>
    </source>
</evidence>
<dbReference type="PANTHER" id="PTHR11749">
    <property type="entry name" value="RIBULOSE-5-PHOSPHATE-3-EPIMERASE"/>
    <property type="match status" value="1"/>
</dbReference>
<keyword evidence="10 11" id="KW-0119">Carbohydrate metabolism</keyword>
<evidence type="ECO:0000256" key="7">
    <source>
        <dbReference type="ARBA" id="ARBA00013188"/>
    </source>
</evidence>
<proteinExistence type="inferred from homology"/>
<sequence>MTMIAPSLLAADFSRIGEEARRAFHSGADWLHLDIMDGHFVDNISFGPEICAAVRKAVGPDHFLDAHLMIERPDHYFDRFVKAGVNLICFHVELGDEYYIRDTLRRIRKAGVKNGLAINPATPFEAVAPFLGEIDLLLVMSVVPGFGGQSFMPSVLDKVEKAAEWRTEHQAEFLIQMDGGIGKNNAAQCALAGADVLVAGSSTFKAPDMARAIAEMK</sequence>
<name>A0A2N8HCG2_9BACT</name>
<evidence type="ECO:0000256" key="10">
    <source>
        <dbReference type="HAMAP-Rule" id="MF_02227"/>
    </source>
</evidence>
<comment type="function">
    <text evidence="10">Catalyzes the reversible epimerization of D-ribulose 5-phosphate to D-xylulose 5-phosphate.</text>
</comment>
<evidence type="ECO:0000256" key="9">
    <source>
        <dbReference type="ARBA" id="ARBA00023235"/>
    </source>
</evidence>
<feature type="binding site" evidence="10 14">
    <location>
        <position position="7"/>
    </location>
    <ligand>
        <name>substrate</name>
    </ligand>
</feature>
<feature type="binding site" evidence="10 13">
    <location>
        <position position="67"/>
    </location>
    <ligand>
        <name>a divalent metal cation</name>
        <dbReference type="ChEBI" id="CHEBI:60240"/>
    </ligand>
</feature>
<dbReference type="GO" id="GO:0004750">
    <property type="term" value="F:D-ribulose-phosphate 3-epimerase activity"/>
    <property type="evidence" value="ECO:0007669"/>
    <property type="project" value="UniProtKB-UniRule"/>
</dbReference>
<comment type="caution">
    <text evidence="15">The sequence shown here is derived from an EMBL/GenBank/DDBJ whole genome shotgun (WGS) entry which is preliminary data.</text>
</comment>
<evidence type="ECO:0000256" key="8">
    <source>
        <dbReference type="ARBA" id="ARBA00022723"/>
    </source>
</evidence>
<comment type="cofactor">
    <cofactor evidence="10 13">
        <name>a divalent metal cation</name>
        <dbReference type="ChEBI" id="CHEBI:60240"/>
    </cofactor>
    <text evidence="10 13">Binds 1 divalent metal cation per subunit.</text>
</comment>
<feature type="active site" description="Proton acceptor" evidence="10 12">
    <location>
        <position position="34"/>
    </location>
</feature>
<dbReference type="HAMAP" id="MF_02227">
    <property type="entry name" value="RPE"/>
    <property type="match status" value="1"/>
</dbReference>
<dbReference type="CDD" id="cd00429">
    <property type="entry name" value="RPE"/>
    <property type="match status" value="1"/>
</dbReference>
<comment type="catalytic activity">
    <reaction evidence="1 10 11">
        <text>D-ribulose 5-phosphate = D-xylulose 5-phosphate</text>
        <dbReference type="Rhea" id="RHEA:13677"/>
        <dbReference type="ChEBI" id="CHEBI:57737"/>
        <dbReference type="ChEBI" id="CHEBI:58121"/>
        <dbReference type="EC" id="5.1.3.1"/>
    </reaction>
</comment>
<keyword evidence="8 10" id="KW-0479">Metal-binding</keyword>
<dbReference type="PIRSF" id="PIRSF001461">
    <property type="entry name" value="RPE"/>
    <property type="match status" value="1"/>
</dbReference>
<dbReference type="PROSITE" id="PS01085">
    <property type="entry name" value="RIBUL_P_3_EPIMER_1"/>
    <property type="match status" value="1"/>
</dbReference>
<evidence type="ECO:0000256" key="1">
    <source>
        <dbReference type="ARBA" id="ARBA00001782"/>
    </source>
</evidence>
<feature type="binding site" evidence="14">
    <location>
        <position position="180"/>
    </location>
    <ligand>
        <name>substrate</name>
    </ligand>
</feature>
<feature type="binding site" evidence="10 14">
    <location>
        <begin position="145"/>
        <end position="148"/>
    </location>
    <ligand>
        <name>substrate</name>
    </ligand>
</feature>
<dbReference type="InterPro" id="IPR011060">
    <property type="entry name" value="RibuloseP-bd_barrel"/>
</dbReference>
<dbReference type="NCBIfam" id="NF004076">
    <property type="entry name" value="PRK05581.1-4"/>
    <property type="match status" value="1"/>
</dbReference>
<dbReference type="PROSITE" id="PS01086">
    <property type="entry name" value="RIBUL_P_3_EPIMER_2"/>
    <property type="match status" value="1"/>
</dbReference>
<evidence type="ECO:0000256" key="14">
    <source>
        <dbReference type="PIRSR" id="PIRSR001461-3"/>
    </source>
</evidence>
<feature type="binding site" evidence="10 13">
    <location>
        <position position="178"/>
    </location>
    <ligand>
        <name>a divalent metal cation</name>
        <dbReference type="ChEBI" id="CHEBI:60240"/>
    </ligand>
</feature>
<keyword evidence="13" id="KW-0170">Cobalt</keyword>
<dbReference type="SUPFAM" id="SSF51366">
    <property type="entry name" value="Ribulose-phoshate binding barrel"/>
    <property type="match status" value="1"/>
</dbReference>
<feature type="active site" description="Proton donor" evidence="10 12">
    <location>
        <position position="178"/>
    </location>
</feature>
<dbReference type="FunFam" id="3.20.20.70:FF:000004">
    <property type="entry name" value="Ribulose-phosphate 3-epimerase"/>
    <property type="match status" value="1"/>
</dbReference>
<comment type="pathway">
    <text evidence="10">Carbohydrate degradation.</text>
</comment>
<feature type="binding site" evidence="10">
    <location>
        <begin position="178"/>
        <end position="180"/>
    </location>
    <ligand>
        <name>substrate</name>
    </ligand>
</feature>
<dbReference type="InterPro" id="IPR013785">
    <property type="entry name" value="Aldolase_TIM"/>
</dbReference>
<dbReference type="RefSeq" id="WP_102714118.1">
    <property type="nucleotide sequence ID" value="NZ_CABMLK010000001.1"/>
</dbReference>
<dbReference type="EC" id="5.1.3.1" evidence="7 10"/>
<feature type="binding site" evidence="10 13">
    <location>
        <position position="32"/>
    </location>
    <ligand>
        <name>a divalent metal cation</name>
        <dbReference type="ChEBI" id="CHEBI:60240"/>
    </ligand>
</feature>
<dbReference type="AlphaFoldDB" id="A0A2N8HCG2"/>
<dbReference type="GO" id="GO:0046872">
    <property type="term" value="F:metal ion binding"/>
    <property type="evidence" value="ECO:0007669"/>
    <property type="project" value="UniProtKB-UniRule"/>
</dbReference>
<dbReference type="OrthoDB" id="1645589at2"/>
<evidence type="ECO:0000256" key="2">
    <source>
        <dbReference type="ARBA" id="ARBA00001936"/>
    </source>
</evidence>
<keyword evidence="9 10" id="KW-0413">Isomerase</keyword>
<dbReference type="Pfam" id="PF00834">
    <property type="entry name" value="Ribul_P_3_epim"/>
    <property type="match status" value="1"/>
</dbReference>
<dbReference type="GO" id="GO:0019323">
    <property type="term" value="P:pentose catabolic process"/>
    <property type="evidence" value="ECO:0007669"/>
    <property type="project" value="UniProtKB-UniRule"/>
</dbReference>
<evidence type="ECO:0000256" key="12">
    <source>
        <dbReference type="PIRSR" id="PIRSR001461-1"/>
    </source>
</evidence>
<gene>
    <name evidence="10 15" type="primary">rpe</name>
    <name evidence="15" type="ORF">CXU22_07460</name>
</gene>
<dbReference type="InterPro" id="IPR000056">
    <property type="entry name" value="Ribul_P_3_epim-like"/>
</dbReference>
<keyword evidence="13" id="KW-0862">Zinc</keyword>
<organism evidence="15 16">
    <name type="scientific">Akkermansia muciniphila</name>
    <dbReference type="NCBI Taxonomy" id="239935"/>
    <lineage>
        <taxon>Bacteria</taxon>
        <taxon>Pseudomonadati</taxon>
        <taxon>Verrucomicrobiota</taxon>
        <taxon>Verrucomicrobiia</taxon>
        <taxon>Verrucomicrobiales</taxon>
        <taxon>Akkermansiaceae</taxon>
        <taxon>Akkermansia</taxon>
    </lineage>
</organism>
<keyword evidence="13" id="KW-0464">Manganese</keyword>
<comment type="cofactor">
    <cofactor evidence="5">
        <name>Fe(2+)</name>
        <dbReference type="ChEBI" id="CHEBI:29033"/>
    </cofactor>
</comment>
<dbReference type="EMBL" id="PJKA01000012">
    <property type="protein sequence ID" value="PNC17581.1"/>
    <property type="molecule type" value="Genomic_DNA"/>
</dbReference>
<evidence type="ECO:0000256" key="3">
    <source>
        <dbReference type="ARBA" id="ARBA00001941"/>
    </source>
</evidence>
<dbReference type="Proteomes" id="UP000236000">
    <property type="component" value="Unassembled WGS sequence"/>
</dbReference>
<dbReference type="NCBIfam" id="TIGR01163">
    <property type="entry name" value="rpe"/>
    <property type="match status" value="1"/>
</dbReference>
<evidence type="ECO:0000256" key="5">
    <source>
        <dbReference type="ARBA" id="ARBA00001954"/>
    </source>
</evidence>
<feature type="binding site" evidence="10 14">
    <location>
        <begin position="200"/>
        <end position="201"/>
    </location>
    <ligand>
        <name>substrate</name>
    </ligand>
</feature>
<evidence type="ECO:0000313" key="16">
    <source>
        <dbReference type="Proteomes" id="UP000236000"/>
    </source>
</evidence>
<evidence type="ECO:0000256" key="6">
    <source>
        <dbReference type="ARBA" id="ARBA00009541"/>
    </source>
</evidence>
<reference evidence="15 16" key="1">
    <citation type="journal article" date="2017" name="BMC Genomics">
        <title>Genome sequencing of 39 Akkermansia muciniphila isolates reveals its population structure, genomic and functional diverisity, and global distribution in mammalian gut microbiotas.</title>
        <authorList>
            <person name="Guo X."/>
            <person name="Li S."/>
            <person name="Zhang J."/>
            <person name="Wu F."/>
            <person name="Li X."/>
            <person name="Wu D."/>
            <person name="Zhang M."/>
            <person name="Ou Z."/>
            <person name="Jie Z."/>
            <person name="Yan Q."/>
            <person name="Li P."/>
            <person name="Yi J."/>
            <person name="Peng Y."/>
        </authorList>
    </citation>
    <scope>NUCLEOTIDE SEQUENCE [LARGE SCALE GENOMIC DNA]</scope>
    <source>
        <strain evidence="15 16">GP24</strain>
    </source>
</reference>
<evidence type="ECO:0000313" key="15">
    <source>
        <dbReference type="EMBL" id="PNC17581.1"/>
    </source>
</evidence>
<dbReference type="Gene3D" id="3.20.20.70">
    <property type="entry name" value="Aldolase class I"/>
    <property type="match status" value="1"/>
</dbReference>
<evidence type="ECO:0000256" key="11">
    <source>
        <dbReference type="PIRNR" id="PIRNR001461"/>
    </source>
</evidence>
<protein>
    <recommendedName>
        <fullName evidence="7 10">Ribulose-phosphate 3-epimerase</fullName>
        <ecNumber evidence="7 10">5.1.3.1</ecNumber>
    </recommendedName>
</protein>
<comment type="cofactor">
    <cofactor evidence="2">
        <name>Mn(2+)</name>
        <dbReference type="ChEBI" id="CHEBI:29035"/>
    </cofactor>
</comment>
<comment type="cofactor">
    <cofactor evidence="3">
        <name>Co(2+)</name>
        <dbReference type="ChEBI" id="CHEBI:48828"/>
    </cofactor>
</comment>
<dbReference type="GO" id="GO:0005737">
    <property type="term" value="C:cytoplasm"/>
    <property type="evidence" value="ECO:0007669"/>
    <property type="project" value="UniProtKB-ARBA"/>
</dbReference>
<comment type="similarity">
    <text evidence="6 10 11">Belongs to the ribulose-phosphate 3-epimerase family.</text>
</comment>
<feature type="binding site" evidence="10 14">
    <location>
        <position position="67"/>
    </location>
    <ligand>
        <name>substrate</name>
    </ligand>
</feature>
<accession>A0A2N8HCG2</accession>
<feature type="binding site" evidence="10 13">
    <location>
        <position position="34"/>
    </location>
    <ligand>
        <name>a divalent metal cation</name>
        <dbReference type="ChEBI" id="CHEBI:60240"/>
    </ligand>
</feature>
<comment type="cofactor">
    <cofactor evidence="4">
        <name>Zn(2+)</name>
        <dbReference type="ChEBI" id="CHEBI:29105"/>
    </cofactor>
</comment>
<evidence type="ECO:0000256" key="13">
    <source>
        <dbReference type="PIRSR" id="PIRSR001461-2"/>
    </source>
</evidence>
<dbReference type="GO" id="GO:0006098">
    <property type="term" value="P:pentose-phosphate shunt"/>
    <property type="evidence" value="ECO:0007669"/>
    <property type="project" value="UniProtKB-UniRule"/>
</dbReference>